<protein>
    <submittedName>
        <fullName evidence="1">Uncharacterized protein</fullName>
    </submittedName>
</protein>
<dbReference type="AlphaFoldDB" id="A0A5N6ZDZ6"/>
<accession>A0A5N6ZDZ6</accession>
<dbReference type="Proteomes" id="UP000327118">
    <property type="component" value="Unassembled WGS sequence"/>
</dbReference>
<dbReference type="EMBL" id="ML739058">
    <property type="protein sequence ID" value="KAE8355126.1"/>
    <property type="molecule type" value="Genomic_DNA"/>
</dbReference>
<gene>
    <name evidence="1" type="ORF">BDV28DRAFT_129547</name>
</gene>
<organism evidence="1 2">
    <name type="scientific">Aspergillus coremiiformis</name>
    <dbReference type="NCBI Taxonomy" id="138285"/>
    <lineage>
        <taxon>Eukaryota</taxon>
        <taxon>Fungi</taxon>
        <taxon>Dikarya</taxon>
        <taxon>Ascomycota</taxon>
        <taxon>Pezizomycotina</taxon>
        <taxon>Eurotiomycetes</taxon>
        <taxon>Eurotiomycetidae</taxon>
        <taxon>Eurotiales</taxon>
        <taxon>Aspergillaceae</taxon>
        <taxon>Aspergillus</taxon>
        <taxon>Aspergillus subgen. Circumdati</taxon>
    </lineage>
</organism>
<evidence type="ECO:0000313" key="1">
    <source>
        <dbReference type="EMBL" id="KAE8355126.1"/>
    </source>
</evidence>
<name>A0A5N6ZDZ6_9EURO</name>
<dbReference type="OrthoDB" id="4480078at2759"/>
<reference evidence="2" key="1">
    <citation type="submission" date="2019-04" db="EMBL/GenBank/DDBJ databases">
        <title>Friends and foes A comparative genomics studyof 23 Aspergillus species from section Flavi.</title>
        <authorList>
            <consortium name="DOE Joint Genome Institute"/>
            <person name="Kjaerbolling I."/>
            <person name="Vesth T."/>
            <person name="Frisvad J.C."/>
            <person name="Nybo J.L."/>
            <person name="Theobald S."/>
            <person name="Kildgaard S."/>
            <person name="Isbrandt T."/>
            <person name="Kuo A."/>
            <person name="Sato A."/>
            <person name="Lyhne E.K."/>
            <person name="Kogle M.E."/>
            <person name="Wiebenga A."/>
            <person name="Kun R.S."/>
            <person name="Lubbers R.J."/>
            <person name="Makela M.R."/>
            <person name="Barry K."/>
            <person name="Chovatia M."/>
            <person name="Clum A."/>
            <person name="Daum C."/>
            <person name="Haridas S."/>
            <person name="He G."/>
            <person name="LaButti K."/>
            <person name="Lipzen A."/>
            <person name="Mondo S."/>
            <person name="Riley R."/>
            <person name="Salamov A."/>
            <person name="Simmons B.A."/>
            <person name="Magnuson J.K."/>
            <person name="Henrissat B."/>
            <person name="Mortensen U.H."/>
            <person name="Larsen T.O."/>
            <person name="Devries R.P."/>
            <person name="Grigoriev I.V."/>
            <person name="Machida M."/>
            <person name="Baker S.E."/>
            <person name="Andersen M.R."/>
        </authorList>
    </citation>
    <scope>NUCLEOTIDE SEQUENCE [LARGE SCALE GENOMIC DNA]</scope>
    <source>
        <strain evidence="2">CBS 553.77</strain>
    </source>
</reference>
<keyword evidence="2" id="KW-1185">Reference proteome</keyword>
<proteinExistence type="predicted"/>
<evidence type="ECO:0000313" key="2">
    <source>
        <dbReference type="Proteomes" id="UP000327118"/>
    </source>
</evidence>
<sequence length="255" mass="28633">MTSRLLLFVTPPLLAGYSTHRWLNHLEAHYPPIAPDRSSTELLRQPANPNTQHVPHIDIYAARIPLRTLQARTPEPTTPPTKQALNTAWAQSLLTTTPLRLEAQLLSLLRHAPGDQGTTPQAFTPDPNTGLPRELLHGAMTVLREPTDQEPLLVRWSIPDAPRRFFESLARWGYPWRLMTGGRHEMSVEGPFDGEGDEEPLGPFVEVRFASAHTYEIVPDEGPLDAQKTIPACVARLHRGYARFLLDCAVRDLCR</sequence>